<evidence type="ECO:0000256" key="4">
    <source>
        <dbReference type="ARBA" id="ARBA00022989"/>
    </source>
</evidence>
<dbReference type="AlphaFoldDB" id="A0A1I8EIQ2"/>
<evidence type="ECO:0000256" key="5">
    <source>
        <dbReference type="ARBA" id="ARBA00023065"/>
    </source>
</evidence>
<dbReference type="PANTHER" id="PTHR11003:SF334">
    <property type="entry name" value="FI03418P"/>
    <property type="match status" value="1"/>
</dbReference>
<dbReference type="Gene3D" id="1.10.287.70">
    <property type="match status" value="1"/>
</dbReference>
<keyword evidence="3 8" id="KW-0812">Transmembrane</keyword>
<dbReference type="PANTHER" id="PTHR11003">
    <property type="entry name" value="POTASSIUM CHANNEL, SUBFAMILY K"/>
    <property type="match status" value="1"/>
</dbReference>
<evidence type="ECO:0000256" key="7">
    <source>
        <dbReference type="ARBA" id="ARBA00023303"/>
    </source>
</evidence>
<feature type="transmembrane region" description="Helical" evidence="8">
    <location>
        <begin position="110"/>
        <end position="132"/>
    </location>
</feature>
<evidence type="ECO:0000259" key="9">
    <source>
        <dbReference type="Pfam" id="PF07885"/>
    </source>
</evidence>
<feature type="domain" description="Potassium channel" evidence="9">
    <location>
        <begin position="180"/>
        <end position="225"/>
    </location>
</feature>
<reference evidence="10" key="1">
    <citation type="submission" date="2016-11" db="UniProtKB">
        <authorList>
            <consortium name="WormBaseParasite"/>
        </authorList>
    </citation>
    <scope>IDENTIFICATION</scope>
    <source>
        <strain evidence="10">pt0022</strain>
    </source>
</reference>
<dbReference type="SUPFAM" id="SSF81324">
    <property type="entry name" value="Voltage-gated potassium channels"/>
    <property type="match status" value="1"/>
</dbReference>
<keyword evidence="5" id="KW-0406">Ion transport</keyword>
<feature type="transmembrane region" description="Helical" evidence="8">
    <location>
        <begin position="73"/>
        <end position="90"/>
    </location>
</feature>
<evidence type="ECO:0000256" key="6">
    <source>
        <dbReference type="ARBA" id="ARBA00023136"/>
    </source>
</evidence>
<dbReference type="GO" id="GO:0015271">
    <property type="term" value="F:outward rectifier potassium channel activity"/>
    <property type="evidence" value="ECO:0007669"/>
    <property type="project" value="TreeGrafter"/>
</dbReference>
<dbReference type="InterPro" id="IPR013099">
    <property type="entry name" value="K_chnl_dom"/>
</dbReference>
<keyword evidence="7" id="KW-0407">Ion channel</keyword>
<name>A0A1I8EIQ2_WUCBA</name>
<evidence type="ECO:0000256" key="2">
    <source>
        <dbReference type="ARBA" id="ARBA00022448"/>
    </source>
</evidence>
<keyword evidence="2" id="KW-0813">Transport</keyword>
<protein>
    <submittedName>
        <fullName evidence="10">Ion_trans_2 domain-containing protein</fullName>
    </submittedName>
</protein>
<keyword evidence="6 8" id="KW-0472">Membrane</keyword>
<evidence type="ECO:0000256" key="3">
    <source>
        <dbReference type="ARBA" id="ARBA00022692"/>
    </source>
</evidence>
<dbReference type="WBParaSite" id="maker-PairedContig_234-snap-gene-0.9-mRNA-1">
    <property type="protein sequence ID" value="maker-PairedContig_234-snap-gene-0.9-mRNA-1"/>
    <property type="gene ID" value="maker-PairedContig_234-snap-gene-0.9"/>
</dbReference>
<dbReference type="GO" id="GO:0030322">
    <property type="term" value="P:stabilization of membrane potential"/>
    <property type="evidence" value="ECO:0007669"/>
    <property type="project" value="TreeGrafter"/>
</dbReference>
<proteinExistence type="predicted"/>
<sequence length="225" mass="26731">MYRTKRNELSRQEKERSYIFSGAVMKLKNEEGNNKNNNIVLQEKINTKRVKQKLILCREHFDNKYIFIKKKKCYYWNNLISMLQYLLPFFNRFLISHSLSSSHLKHFRCVSVHCWLLLYVIIYAFGGGLVFYELEYEASKFHWNEQIDKKNLCIILRKLKDYSDETVKHLERCWKADIDKTKEWNYITSTLYGFGTITTLGCNHVAPSTIAGRLFSIIYGILGIP</sequence>
<organism evidence="10">
    <name type="scientific">Wuchereria bancrofti</name>
    <dbReference type="NCBI Taxonomy" id="6293"/>
    <lineage>
        <taxon>Eukaryota</taxon>
        <taxon>Metazoa</taxon>
        <taxon>Ecdysozoa</taxon>
        <taxon>Nematoda</taxon>
        <taxon>Chromadorea</taxon>
        <taxon>Rhabditida</taxon>
        <taxon>Spirurina</taxon>
        <taxon>Spiruromorpha</taxon>
        <taxon>Filarioidea</taxon>
        <taxon>Onchocercidae</taxon>
        <taxon>Wuchereria</taxon>
    </lineage>
</organism>
<evidence type="ECO:0000313" key="10">
    <source>
        <dbReference type="WBParaSite" id="maker-PairedContig_234-snap-gene-0.9-mRNA-1"/>
    </source>
</evidence>
<comment type="subcellular location">
    <subcellularLocation>
        <location evidence="1">Membrane</location>
        <topology evidence="1">Multi-pass membrane protein</topology>
    </subcellularLocation>
</comment>
<evidence type="ECO:0000256" key="8">
    <source>
        <dbReference type="SAM" id="Phobius"/>
    </source>
</evidence>
<evidence type="ECO:0000256" key="1">
    <source>
        <dbReference type="ARBA" id="ARBA00004141"/>
    </source>
</evidence>
<accession>A0A1I8EIQ2</accession>
<dbReference type="GO" id="GO:0022841">
    <property type="term" value="F:potassium ion leak channel activity"/>
    <property type="evidence" value="ECO:0007669"/>
    <property type="project" value="TreeGrafter"/>
</dbReference>
<dbReference type="GO" id="GO:0005886">
    <property type="term" value="C:plasma membrane"/>
    <property type="evidence" value="ECO:0007669"/>
    <property type="project" value="TreeGrafter"/>
</dbReference>
<keyword evidence="4 8" id="KW-1133">Transmembrane helix</keyword>
<dbReference type="Pfam" id="PF07885">
    <property type="entry name" value="Ion_trans_2"/>
    <property type="match status" value="1"/>
</dbReference>
<dbReference type="InterPro" id="IPR003280">
    <property type="entry name" value="2pore_dom_K_chnl"/>
</dbReference>